<evidence type="ECO:0000313" key="3">
    <source>
        <dbReference type="Proteomes" id="UP001139648"/>
    </source>
</evidence>
<sequence length="84" mass="8818">MPGCGWRLDGLARDDFDGKCAAVFAFTEQTTGVGFDADQLLAENAPVIVLDVPRDRRVRAAARAHGDAQVVGRPHALSSPDAAG</sequence>
<protein>
    <submittedName>
        <fullName evidence="2">Uncharacterized protein</fullName>
    </submittedName>
</protein>
<name>A0A9X2K4L1_9ACTN</name>
<comment type="caution">
    <text evidence="2">The sequence shown here is derived from an EMBL/GenBank/DDBJ whole genome shotgun (WGS) entry which is preliminary data.</text>
</comment>
<keyword evidence="3" id="KW-1185">Reference proteome</keyword>
<feature type="region of interest" description="Disordered" evidence="1">
    <location>
        <begin position="63"/>
        <end position="84"/>
    </location>
</feature>
<proteinExistence type="predicted"/>
<evidence type="ECO:0000313" key="2">
    <source>
        <dbReference type="EMBL" id="MCP2356726.1"/>
    </source>
</evidence>
<dbReference type="EMBL" id="JAMZEB010000002">
    <property type="protein sequence ID" value="MCP2356726.1"/>
    <property type="molecule type" value="Genomic_DNA"/>
</dbReference>
<organism evidence="2 3">
    <name type="scientific">Nonomuraea thailandensis</name>
    <dbReference type="NCBI Taxonomy" id="1188745"/>
    <lineage>
        <taxon>Bacteria</taxon>
        <taxon>Bacillati</taxon>
        <taxon>Actinomycetota</taxon>
        <taxon>Actinomycetes</taxon>
        <taxon>Streptosporangiales</taxon>
        <taxon>Streptosporangiaceae</taxon>
        <taxon>Nonomuraea</taxon>
    </lineage>
</organism>
<gene>
    <name evidence="2" type="ORF">HD597_003746</name>
</gene>
<evidence type="ECO:0000256" key="1">
    <source>
        <dbReference type="SAM" id="MobiDB-lite"/>
    </source>
</evidence>
<dbReference type="RefSeq" id="WP_253743848.1">
    <property type="nucleotide sequence ID" value="NZ_BAABKA010000063.1"/>
</dbReference>
<dbReference type="AlphaFoldDB" id="A0A9X2K4L1"/>
<dbReference type="Proteomes" id="UP001139648">
    <property type="component" value="Unassembled WGS sequence"/>
</dbReference>
<reference evidence="2" key="1">
    <citation type="submission" date="2022-06" db="EMBL/GenBank/DDBJ databases">
        <title>Sequencing the genomes of 1000 actinobacteria strains.</title>
        <authorList>
            <person name="Klenk H.-P."/>
        </authorList>
    </citation>
    <scope>NUCLEOTIDE SEQUENCE</scope>
    <source>
        <strain evidence="2">DSM 46694</strain>
    </source>
</reference>
<accession>A0A9X2K4L1</accession>